<keyword evidence="7" id="KW-0805">Transcription regulation</keyword>
<dbReference type="GO" id="GO:0003677">
    <property type="term" value="F:DNA binding"/>
    <property type="evidence" value="ECO:0007669"/>
    <property type="project" value="UniProtKB-KW"/>
</dbReference>
<comment type="similarity">
    <text evidence="2">Belongs to the WhiB family.</text>
</comment>
<dbReference type="GeneID" id="28801518"/>
<evidence type="ECO:0000256" key="2">
    <source>
        <dbReference type="ARBA" id="ARBA00006597"/>
    </source>
</evidence>
<name>A0A160DGP3_9CAUD</name>
<dbReference type="EMBL" id="KU998243">
    <property type="protein sequence ID" value="ANA86104.1"/>
    <property type="molecule type" value="Genomic_DNA"/>
</dbReference>
<evidence type="ECO:0000259" key="11">
    <source>
        <dbReference type="PROSITE" id="PS51674"/>
    </source>
</evidence>
<dbReference type="GO" id="GO:0047134">
    <property type="term" value="F:protein-disulfide reductase [NAD(P)H] activity"/>
    <property type="evidence" value="ECO:0007669"/>
    <property type="project" value="TreeGrafter"/>
</dbReference>
<reference evidence="12 13" key="1">
    <citation type="submission" date="2016-03" db="EMBL/GenBank/DDBJ databases">
        <authorList>
            <person name="Rimple P."/>
            <person name="Montgomery M.T."/>
            <person name="Guerrero C.A."/>
            <person name="Mavrich T.N."/>
            <person name="Pope W.H."/>
            <person name="Garlena R.A."/>
            <person name="Russell D.A."/>
            <person name="Jacobs-Sera D."/>
            <person name="Hendrix R.W."/>
            <person name="Hatfull G.F."/>
        </authorList>
    </citation>
    <scope>NUCLEOTIDE SEQUENCE [LARGE SCALE GENOMIC DNA]</scope>
</reference>
<accession>A0A160DGP3</accession>
<dbReference type="GO" id="GO:0046872">
    <property type="term" value="F:metal ion binding"/>
    <property type="evidence" value="ECO:0007669"/>
    <property type="project" value="UniProtKB-KW"/>
</dbReference>
<evidence type="ECO:0000313" key="12">
    <source>
        <dbReference type="EMBL" id="ANA86104.1"/>
    </source>
</evidence>
<comment type="cofactor">
    <cofactor evidence="1">
        <name>[4Fe-4S] cluster</name>
        <dbReference type="ChEBI" id="CHEBI:49883"/>
    </cofactor>
</comment>
<evidence type="ECO:0000256" key="1">
    <source>
        <dbReference type="ARBA" id="ARBA00001966"/>
    </source>
</evidence>
<gene>
    <name evidence="12" type="primary">39</name>
    <name evidence="12" type="ORF">PBI_KVOTHE_39</name>
</gene>
<keyword evidence="4" id="KW-0479">Metal-binding</keyword>
<dbReference type="GO" id="GO:0045892">
    <property type="term" value="P:negative regulation of DNA-templated transcription"/>
    <property type="evidence" value="ECO:0007669"/>
    <property type="project" value="TreeGrafter"/>
</dbReference>
<dbReference type="OrthoDB" id="17842at10239"/>
<dbReference type="GO" id="GO:0051539">
    <property type="term" value="F:4 iron, 4 sulfur cluster binding"/>
    <property type="evidence" value="ECO:0007669"/>
    <property type="project" value="UniProtKB-KW"/>
</dbReference>
<keyword evidence="3" id="KW-0004">4Fe-4S</keyword>
<keyword evidence="10" id="KW-0804">Transcription</keyword>
<sequence length="66" mass="7268">MAQANCIDYPDPDAFFPGPGQTARAQRAKKVCSTCPVTEQCWNHKKITGSTDGIWGGRSNRRKKGE</sequence>
<proteinExistence type="inferred from homology"/>
<dbReference type="PROSITE" id="PS51674">
    <property type="entry name" value="4FE4S_WBL"/>
    <property type="match status" value="1"/>
</dbReference>
<evidence type="ECO:0000256" key="6">
    <source>
        <dbReference type="ARBA" id="ARBA00023014"/>
    </source>
</evidence>
<evidence type="ECO:0000256" key="4">
    <source>
        <dbReference type="ARBA" id="ARBA00022723"/>
    </source>
</evidence>
<evidence type="ECO:0000256" key="9">
    <source>
        <dbReference type="ARBA" id="ARBA00023157"/>
    </source>
</evidence>
<dbReference type="InterPro" id="IPR034768">
    <property type="entry name" value="4FE4S_WBL"/>
</dbReference>
<evidence type="ECO:0000256" key="3">
    <source>
        <dbReference type="ARBA" id="ARBA00022485"/>
    </source>
</evidence>
<dbReference type="Proteomes" id="UP000202166">
    <property type="component" value="Segment"/>
</dbReference>
<keyword evidence="6" id="KW-0411">Iron-sulfur</keyword>
<protein>
    <submittedName>
        <fullName evidence="12">WhiB family transcription factor</fullName>
    </submittedName>
</protein>
<evidence type="ECO:0000256" key="7">
    <source>
        <dbReference type="ARBA" id="ARBA00023015"/>
    </source>
</evidence>
<evidence type="ECO:0000256" key="10">
    <source>
        <dbReference type="ARBA" id="ARBA00023163"/>
    </source>
</evidence>
<organism evidence="12 13">
    <name type="scientific">Gordonia phage Kvothe</name>
    <dbReference type="NCBI Taxonomy" id="1838071"/>
    <lineage>
        <taxon>Viruses</taxon>
        <taxon>Duplodnaviria</taxon>
        <taxon>Heunggongvirae</taxon>
        <taxon>Uroviricota</taxon>
        <taxon>Caudoviricetes</taxon>
        <taxon>Demosthenesvirus</taxon>
        <taxon>Demosthenesvirus katyusha</taxon>
    </lineage>
</organism>
<dbReference type="InterPro" id="IPR003482">
    <property type="entry name" value="Whib"/>
</dbReference>
<evidence type="ECO:0000256" key="8">
    <source>
        <dbReference type="ARBA" id="ARBA00023125"/>
    </source>
</evidence>
<feature type="domain" description="4Fe-4S Wbl-type" evidence="11">
    <location>
        <begin position="5"/>
        <end position="65"/>
    </location>
</feature>
<dbReference type="PANTHER" id="PTHR38839">
    <property type="entry name" value="TRANSCRIPTIONAL REGULATOR WHID-RELATED"/>
    <property type="match status" value="1"/>
</dbReference>
<dbReference type="RefSeq" id="YP_009274167.1">
    <property type="nucleotide sequence ID" value="NC_030914.1"/>
</dbReference>
<dbReference type="KEGG" id="vg:28801518"/>
<keyword evidence="8" id="KW-0238">DNA-binding</keyword>
<evidence type="ECO:0000256" key="5">
    <source>
        <dbReference type="ARBA" id="ARBA00023004"/>
    </source>
</evidence>
<dbReference type="Pfam" id="PF02467">
    <property type="entry name" value="Whib"/>
    <property type="match status" value="1"/>
</dbReference>
<keyword evidence="5" id="KW-0408">Iron</keyword>
<evidence type="ECO:0000313" key="13">
    <source>
        <dbReference type="Proteomes" id="UP000202166"/>
    </source>
</evidence>
<keyword evidence="9" id="KW-1015">Disulfide bond</keyword>